<accession>A0A4Y3RRK7</accession>
<proteinExistence type="predicted"/>
<name>A0A4Y3RRK7_9ACTN</name>
<gene>
    <name evidence="4" type="ORF">SGA01_59510</name>
</gene>
<dbReference type="PROSITE" id="PS51186">
    <property type="entry name" value="GNAT"/>
    <property type="match status" value="2"/>
</dbReference>
<dbReference type="GO" id="GO:0016747">
    <property type="term" value="F:acyltransferase activity, transferring groups other than amino-acyl groups"/>
    <property type="evidence" value="ECO:0007669"/>
    <property type="project" value="InterPro"/>
</dbReference>
<dbReference type="CDD" id="cd04301">
    <property type="entry name" value="NAT_SF"/>
    <property type="match status" value="1"/>
</dbReference>
<dbReference type="Gene3D" id="3.40.630.30">
    <property type="match status" value="2"/>
</dbReference>
<keyword evidence="5" id="KW-1185">Reference proteome</keyword>
<comment type="caution">
    <text evidence="4">The sequence shown here is derived from an EMBL/GenBank/DDBJ whole genome shotgun (WGS) entry which is preliminary data.</text>
</comment>
<keyword evidence="2" id="KW-0012">Acyltransferase</keyword>
<evidence type="ECO:0000313" key="4">
    <source>
        <dbReference type="EMBL" id="GEB60346.1"/>
    </source>
</evidence>
<reference evidence="4 5" key="1">
    <citation type="submission" date="2019-06" db="EMBL/GenBank/DDBJ databases">
        <title>Whole genome shotgun sequence of Streptomyces gardneri NBRC 12865.</title>
        <authorList>
            <person name="Hosoyama A."/>
            <person name="Uohara A."/>
            <person name="Ohji S."/>
            <person name="Ichikawa N."/>
        </authorList>
    </citation>
    <scope>NUCLEOTIDE SEQUENCE [LARGE SCALE GENOMIC DNA]</scope>
    <source>
        <strain evidence="4 5">NBRC 12865</strain>
    </source>
</reference>
<feature type="domain" description="N-acetyltransferase" evidence="3">
    <location>
        <begin position="30"/>
        <end position="170"/>
    </location>
</feature>
<dbReference type="EMBL" id="BJMN01000042">
    <property type="protein sequence ID" value="GEB60346.1"/>
    <property type="molecule type" value="Genomic_DNA"/>
</dbReference>
<evidence type="ECO:0000313" key="5">
    <source>
        <dbReference type="Proteomes" id="UP000315226"/>
    </source>
</evidence>
<dbReference type="InterPro" id="IPR016181">
    <property type="entry name" value="Acyl_CoA_acyltransferase"/>
</dbReference>
<sequence>MKLGPMTARMTAHIEENRSHPDLAGLLGAYHLVNQAEKGTTVETVAELPAVYRVEADDPAAAFVADTVLLATPAGADAPAGCVVLKAPREGRPPEIKRLWVAPEARRKGLAKALMAEALRRAAASGAPAVRLTVWSWRDEPLALYRSLGFATVAPWDDRPDLLCLEKPLDVVERLSPEAVRAHAAGGLAALLVDAVDGGASVGFLAPLETALAAAWWSGVAEEAAAGVRDVWAAYAPDGRLTGVVTLVRTGTANGRHRGEIARLLVHSSARGRGLGGRLLATAEAHAAATGLTLLVLDTQTDSPAERLYRGAGWTAAGTIPDFAADPAGTLRPTTLYYKRLG</sequence>
<dbReference type="AlphaFoldDB" id="A0A4Y3RRK7"/>
<evidence type="ECO:0000256" key="2">
    <source>
        <dbReference type="ARBA" id="ARBA00023315"/>
    </source>
</evidence>
<dbReference type="PANTHER" id="PTHR43877">
    <property type="entry name" value="AMINOALKYLPHOSPHONATE N-ACETYLTRANSFERASE-RELATED-RELATED"/>
    <property type="match status" value="1"/>
</dbReference>
<dbReference type="InterPro" id="IPR050832">
    <property type="entry name" value="Bact_Acetyltransf"/>
</dbReference>
<evidence type="ECO:0000259" key="3">
    <source>
        <dbReference type="PROSITE" id="PS51186"/>
    </source>
</evidence>
<keyword evidence="1" id="KW-0808">Transferase</keyword>
<organism evidence="4 5">
    <name type="scientific">Streptomyces gardneri</name>
    <dbReference type="NCBI Taxonomy" id="66892"/>
    <lineage>
        <taxon>Bacteria</taxon>
        <taxon>Bacillati</taxon>
        <taxon>Actinomycetota</taxon>
        <taxon>Actinomycetes</taxon>
        <taxon>Kitasatosporales</taxon>
        <taxon>Streptomycetaceae</taxon>
        <taxon>Streptomyces</taxon>
    </lineage>
</organism>
<dbReference type="Pfam" id="PF00583">
    <property type="entry name" value="Acetyltransf_1"/>
    <property type="match status" value="2"/>
</dbReference>
<protein>
    <recommendedName>
        <fullName evidence="3">N-acetyltransferase domain-containing protein</fullName>
    </recommendedName>
</protein>
<dbReference type="Proteomes" id="UP000315226">
    <property type="component" value="Unassembled WGS sequence"/>
</dbReference>
<evidence type="ECO:0000256" key="1">
    <source>
        <dbReference type="ARBA" id="ARBA00022679"/>
    </source>
</evidence>
<dbReference type="InterPro" id="IPR000182">
    <property type="entry name" value="GNAT_dom"/>
</dbReference>
<dbReference type="SUPFAM" id="SSF55729">
    <property type="entry name" value="Acyl-CoA N-acyltransferases (Nat)"/>
    <property type="match status" value="2"/>
</dbReference>
<feature type="domain" description="N-acetyltransferase" evidence="3">
    <location>
        <begin position="191"/>
        <end position="342"/>
    </location>
</feature>